<organism evidence="1 2">
    <name type="scientific">Ricinus communis</name>
    <name type="common">Castor bean</name>
    <dbReference type="NCBI Taxonomy" id="3988"/>
    <lineage>
        <taxon>Eukaryota</taxon>
        <taxon>Viridiplantae</taxon>
        <taxon>Streptophyta</taxon>
        <taxon>Embryophyta</taxon>
        <taxon>Tracheophyta</taxon>
        <taxon>Spermatophyta</taxon>
        <taxon>Magnoliopsida</taxon>
        <taxon>eudicotyledons</taxon>
        <taxon>Gunneridae</taxon>
        <taxon>Pentapetalae</taxon>
        <taxon>rosids</taxon>
        <taxon>fabids</taxon>
        <taxon>Malpighiales</taxon>
        <taxon>Euphorbiaceae</taxon>
        <taxon>Acalyphoideae</taxon>
        <taxon>Acalypheae</taxon>
        <taxon>Ricinus</taxon>
    </lineage>
</organism>
<dbReference type="Proteomes" id="UP000008311">
    <property type="component" value="Unassembled WGS sequence"/>
</dbReference>
<sequence length="81" mass="9418">MEFQMHIILAEGCSIWHDSYGACKALSSQHAFGRPRYCIPGKFQLLFFCWMQNKSKYRHTSNVIPIFNCKSSGQPLQFIRS</sequence>
<proteinExistence type="predicted"/>
<reference evidence="2" key="1">
    <citation type="journal article" date="2010" name="Nat. Biotechnol.">
        <title>Draft genome sequence of the oilseed species Ricinus communis.</title>
        <authorList>
            <person name="Chan A.P."/>
            <person name="Crabtree J."/>
            <person name="Zhao Q."/>
            <person name="Lorenzi H."/>
            <person name="Orvis J."/>
            <person name="Puiu D."/>
            <person name="Melake-Berhan A."/>
            <person name="Jones K.M."/>
            <person name="Redman J."/>
            <person name="Chen G."/>
            <person name="Cahoon E.B."/>
            <person name="Gedil M."/>
            <person name="Stanke M."/>
            <person name="Haas B.J."/>
            <person name="Wortman J.R."/>
            <person name="Fraser-Liggett C.M."/>
            <person name="Ravel J."/>
            <person name="Rabinowicz P.D."/>
        </authorList>
    </citation>
    <scope>NUCLEOTIDE SEQUENCE [LARGE SCALE GENOMIC DNA]</scope>
    <source>
        <strain evidence="2">cv. Hale</strain>
    </source>
</reference>
<evidence type="ECO:0000313" key="1">
    <source>
        <dbReference type="EMBL" id="EEF32220.1"/>
    </source>
</evidence>
<keyword evidence="2" id="KW-1185">Reference proteome</keyword>
<dbReference type="EMBL" id="EQ974180">
    <property type="protein sequence ID" value="EEF32220.1"/>
    <property type="molecule type" value="Genomic_DNA"/>
</dbReference>
<name>B9SVZ6_RICCO</name>
<protein>
    <submittedName>
        <fullName evidence="1">Uncharacterized protein</fullName>
    </submittedName>
</protein>
<evidence type="ECO:0000313" key="2">
    <source>
        <dbReference type="Proteomes" id="UP000008311"/>
    </source>
</evidence>
<gene>
    <name evidence="1" type="ORF">RCOM_0225940</name>
</gene>
<dbReference type="AlphaFoldDB" id="B9SVZ6"/>
<dbReference type="InParanoid" id="B9SVZ6"/>
<accession>B9SVZ6</accession>